<keyword evidence="2" id="KW-0328">Glycosyltransferase</keyword>
<dbReference type="PANTHER" id="PTHR22916:SF3">
    <property type="entry name" value="UDP-GLCNAC:BETAGAL BETA-1,3-N-ACETYLGLUCOSAMINYLTRANSFERASE-LIKE PROTEIN 1"/>
    <property type="match status" value="1"/>
</dbReference>
<keyword evidence="3" id="KW-1185">Reference proteome</keyword>
<dbReference type="PANTHER" id="PTHR22916">
    <property type="entry name" value="GLYCOSYLTRANSFERASE"/>
    <property type="match status" value="1"/>
</dbReference>
<dbReference type="CDD" id="cd00761">
    <property type="entry name" value="Glyco_tranf_GTA_type"/>
    <property type="match status" value="1"/>
</dbReference>
<dbReference type="Gene3D" id="3.90.550.10">
    <property type="entry name" value="Spore Coat Polysaccharide Biosynthesis Protein SpsA, Chain A"/>
    <property type="match status" value="2"/>
</dbReference>
<evidence type="ECO:0000313" key="2">
    <source>
        <dbReference type="EMBL" id="CAA0089278.1"/>
    </source>
</evidence>
<protein>
    <submittedName>
        <fullName evidence="2">Undecaprenyl-phosphate 4-deoxy-4-formamido-L-arabinose transferase</fullName>
        <ecNumber evidence="2">2.4.2.53</ecNumber>
    </submittedName>
</protein>
<proteinExistence type="predicted"/>
<reference evidence="2 3" key="1">
    <citation type="submission" date="2019-12" db="EMBL/GenBank/DDBJ databases">
        <authorList>
            <person name="Reyes-Prieto M."/>
        </authorList>
    </citation>
    <scope>NUCLEOTIDE SEQUENCE [LARGE SCALE GENOMIC DNA]</scope>
    <source>
        <strain evidence="2">HF14-78462</strain>
    </source>
</reference>
<sequence>MSRPKSDDVECVEQTGLFDTAWYLEQHPDVAGSRARPLEHYLLSGWREGRHPSPYFDGSFYLSAHPDVAEAGVNPLLHYARWGRDEGRAIRALEWTDTAADEVAFSVILASFNRAGIIDDAIRSILAQTHRKFELIIVDDGSTDGTEDLVRERYAAELAEGRIVYIRFSRNLGVSAARNAGLLAARNPWIAYVDSDNVVSPRFLDAFARRIVVHDGTLTFYARFLQESVPRAVGRPFDLEELRRSNYIDLGVFIHHATCFTELGGFDISLRRLVDWDLILKYVHRYPPVYVGEVLMTYRDRNAGGLGRITDREPVSLPMVRVLRRYNVCPTVTSLIVCYNQANFIAEAMESVLAQRGDFYHDIVVADDGSTDGTADIVRDYCEKHKWRMRSIGDGVNRGISGNFRRGFASAGGAYLAVLEGDDYWSDRDKIAKQVAFLDANPDCSMVFSKIEVKTPGKWRHSTLERQDRLRKNKLDAADFLADPSLNLIANLSSCMFRSDLMKALPNVLFRHRLSEMGLAFYLDRFGAIGYLNQPMSVYRQHPQGVWSGATEEMKLSSGRQVREVAKIVARERYKAQIQAILDRHYAQAPSS</sequence>
<dbReference type="InterPro" id="IPR029044">
    <property type="entry name" value="Nucleotide-diphossugar_trans"/>
</dbReference>
<dbReference type="RefSeq" id="WP_159598044.1">
    <property type="nucleotide sequence ID" value="NZ_CACSAS010000001.1"/>
</dbReference>
<feature type="domain" description="Glycosyltransferase 2-like" evidence="1">
    <location>
        <begin position="335"/>
        <end position="469"/>
    </location>
</feature>
<evidence type="ECO:0000259" key="1">
    <source>
        <dbReference type="Pfam" id="PF00535"/>
    </source>
</evidence>
<dbReference type="AlphaFoldDB" id="A0A5S9NFU6"/>
<gene>
    <name evidence="2" type="primary">arnC_1</name>
    <name evidence="2" type="ORF">STARVERO_00899</name>
</gene>
<name>A0A5S9NFU6_9HYPH</name>
<dbReference type="Proteomes" id="UP000433050">
    <property type="component" value="Unassembled WGS sequence"/>
</dbReference>
<dbReference type="Pfam" id="PF00535">
    <property type="entry name" value="Glycos_transf_2"/>
    <property type="match status" value="2"/>
</dbReference>
<feature type="domain" description="Glycosyltransferase 2-like" evidence="1">
    <location>
        <begin position="106"/>
        <end position="234"/>
    </location>
</feature>
<dbReference type="InterPro" id="IPR001173">
    <property type="entry name" value="Glyco_trans_2-like"/>
</dbReference>
<dbReference type="EMBL" id="CACSAS010000001">
    <property type="protein sequence ID" value="CAA0089278.1"/>
    <property type="molecule type" value="Genomic_DNA"/>
</dbReference>
<organism evidence="2 3">
    <name type="scientific">Starkeya nomas</name>
    <dbReference type="NCBI Taxonomy" id="2666134"/>
    <lineage>
        <taxon>Bacteria</taxon>
        <taxon>Pseudomonadati</taxon>
        <taxon>Pseudomonadota</taxon>
        <taxon>Alphaproteobacteria</taxon>
        <taxon>Hyphomicrobiales</taxon>
        <taxon>Xanthobacteraceae</taxon>
        <taxon>Starkeya</taxon>
    </lineage>
</organism>
<dbReference type="EC" id="2.4.2.53" evidence="2"/>
<evidence type="ECO:0000313" key="3">
    <source>
        <dbReference type="Proteomes" id="UP000433050"/>
    </source>
</evidence>
<accession>A0A5S9NFU6</accession>
<keyword evidence="2" id="KW-0808">Transferase</keyword>
<dbReference type="GO" id="GO:0099621">
    <property type="term" value="F:undecaprenyl-phosphate 4-deoxy-4-formamido-L-arabinose transferase activity"/>
    <property type="evidence" value="ECO:0007669"/>
    <property type="project" value="UniProtKB-EC"/>
</dbReference>
<dbReference type="SUPFAM" id="SSF53448">
    <property type="entry name" value="Nucleotide-diphospho-sugar transferases"/>
    <property type="match status" value="2"/>
</dbReference>
<dbReference type="GO" id="GO:0016758">
    <property type="term" value="F:hexosyltransferase activity"/>
    <property type="evidence" value="ECO:0007669"/>
    <property type="project" value="UniProtKB-ARBA"/>
</dbReference>